<reference evidence="2 3" key="1">
    <citation type="submission" date="2020-08" db="EMBL/GenBank/DDBJ databases">
        <title>Genomic Encyclopedia of Type Strains, Phase IV (KMG-IV): sequencing the most valuable type-strain genomes for metagenomic binning, comparative biology and taxonomic classification.</title>
        <authorList>
            <person name="Goeker M."/>
        </authorList>
    </citation>
    <scope>NUCLEOTIDE SEQUENCE [LARGE SCALE GENOMIC DNA]</scope>
    <source>
        <strain evidence="2 3">DSM 45615</strain>
    </source>
</reference>
<evidence type="ECO:0000313" key="2">
    <source>
        <dbReference type="EMBL" id="MBB5131889.1"/>
    </source>
</evidence>
<accession>A0A840NYP5</accession>
<keyword evidence="3" id="KW-1185">Reference proteome</keyword>
<comment type="caution">
    <text evidence="2">The sequence shown here is derived from an EMBL/GenBank/DDBJ whole genome shotgun (WGS) entry which is preliminary data.</text>
</comment>
<feature type="region of interest" description="Disordered" evidence="1">
    <location>
        <begin position="1"/>
        <end position="204"/>
    </location>
</feature>
<dbReference type="EMBL" id="JACHGN010000003">
    <property type="protein sequence ID" value="MBB5131889.1"/>
    <property type="molecule type" value="Genomic_DNA"/>
</dbReference>
<proteinExistence type="predicted"/>
<organism evidence="2 3">
    <name type="scientific">Thermocatellispora tengchongensis</name>
    <dbReference type="NCBI Taxonomy" id="1073253"/>
    <lineage>
        <taxon>Bacteria</taxon>
        <taxon>Bacillati</taxon>
        <taxon>Actinomycetota</taxon>
        <taxon>Actinomycetes</taxon>
        <taxon>Streptosporangiales</taxon>
        <taxon>Streptosporangiaceae</taxon>
        <taxon>Thermocatellispora</taxon>
    </lineage>
</organism>
<evidence type="ECO:0000256" key="1">
    <source>
        <dbReference type="SAM" id="MobiDB-lite"/>
    </source>
</evidence>
<evidence type="ECO:0000313" key="3">
    <source>
        <dbReference type="Proteomes" id="UP000578449"/>
    </source>
</evidence>
<feature type="compositionally biased region" description="Low complexity" evidence="1">
    <location>
        <begin position="180"/>
        <end position="202"/>
    </location>
</feature>
<dbReference type="AlphaFoldDB" id="A0A840NYP5"/>
<feature type="compositionally biased region" description="Low complexity" evidence="1">
    <location>
        <begin position="134"/>
        <end position="155"/>
    </location>
</feature>
<feature type="compositionally biased region" description="Basic and acidic residues" evidence="1">
    <location>
        <begin position="160"/>
        <end position="179"/>
    </location>
</feature>
<feature type="compositionally biased region" description="Basic and acidic residues" evidence="1">
    <location>
        <begin position="103"/>
        <end position="131"/>
    </location>
</feature>
<gene>
    <name evidence="2" type="ORF">HNP84_001602</name>
</gene>
<sequence length="298" mass="32575">MDRRYDEDGRDVDLLRGRDDPRHDVRNDVRHDEDKEQRDELVVPRPREDASDASGAPDAPHARDSRDTRDTQGTTDTPAVPGEHVAPLPGPGPVYGGPEAAEDAAKRDEEHVSLPEDTPGEVRHELGEDAGGHAPADPTTGRDTTAPDDTTAPGDTADEAQAREREAAAVHDEAVHEAPADTPGTAPDAPGTATGAGAHAPGSEAWNLFGRDAEEILRRWHEVQVAFVDDPRAAVERADGLLDEMVSELTANLNERAQRLQDRWKGGDRADTEQLRLTLREYRSVLERLLEFSQFGRR</sequence>
<feature type="compositionally biased region" description="Basic and acidic residues" evidence="1">
    <location>
        <begin position="1"/>
        <end position="50"/>
    </location>
</feature>
<feature type="compositionally biased region" description="Basic and acidic residues" evidence="1">
    <location>
        <begin position="60"/>
        <end position="70"/>
    </location>
</feature>
<protein>
    <submittedName>
        <fullName evidence="2">Uncharacterized protein</fullName>
    </submittedName>
</protein>
<dbReference type="RefSeq" id="WP_185048705.1">
    <property type="nucleotide sequence ID" value="NZ_BAABIX010000028.1"/>
</dbReference>
<dbReference type="Proteomes" id="UP000578449">
    <property type="component" value="Unassembled WGS sequence"/>
</dbReference>
<name>A0A840NYP5_9ACTN</name>